<evidence type="ECO:0000313" key="2">
    <source>
        <dbReference type="Proteomes" id="UP000785625"/>
    </source>
</evidence>
<dbReference type="PANTHER" id="PTHR30037">
    <property type="entry name" value="DNA-3-METHYLADENINE GLYCOSYLASE 1"/>
    <property type="match status" value="1"/>
</dbReference>
<dbReference type="InterPro" id="IPR005019">
    <property type="entry name" value="Adenine_glyco"/>
</dbReference>
<accession>A0ABS2GZP9</accession>
<gene>
    <name evidence="1" type="ORF">H5975_04245</name>
</gene>
<comment type="caution">
    <text evidence="1">The sequence shown here is derived from an EMBL/GenBank/DDBJ whole genome shotgun (WGS) entry which is preliminary data.</text>
</comment>
<sequence>MSQQYPNWTHDQLMREYYDHYWGFPVHDERELFRMLTLEMFQAGLSWATIWRKRAAFDEAFANFDIQQIASFDDQKIEQLMQNAAIIRNRRKIEATINNARVLQKYHAMGKTLDHFLWSFVDGQPIELNAQQDTVLPAKTPLSTTISHQMKKAGFKFTGPTTIFSLLCAVGIVNGRVK</sequence>
<dbReference type="InterPro" id="IPR011257">
    <property type="entry name" value="DNA_glycosylase"/>
</dbReference>
<dbReference type="PANTHER" id="PTHR30037:SF4">
    <property type="entry name" value="DNA-3-METHYLADENINE GLYCOSYLASE I"/>
    <property type="match status" value="1"/>
</dbReference>
<dbReference type="Gene3D" id="1.10.340.30">
    <property type="entry name" value="Hypothetical protein, domain 2"/>
    <property type="match status" value="1"/>
</dbReference>
<dbReference type="Pfam" id="PF03352">
    <property type="entry name" value="Adenine_glyco"/>
    <property type="match status" value="1"/>
</dbReference>
<keyword evidence="2" id="KW-1185">Reference proteome</keyword>
<dbReference type="SUPFAM" id="SSF48150">
    <property type="entry name" value="DNA-glycosylase"/>
    <property type="match status" value="1"/>
</dbReference>
<name>A0ABS2GZP9_9LACO</name>
<dbReference type="Proteomes" id="UP000785625">
    <property type="component" value="Unassembled WGS sequence"/>
</dbReference>
<dbReference type="InterPro" id="IPR052891">
    <property type="entry name" value="DNA-3mA_glycosylase"/>
</dbReference>
<organism evidence="1 2">
    <name type="scientific">Limosilactobacillus coleohominis</name>
    <dbReference type="NCBI Taxonomy" id="181675"/>
    <lineage>
        <taxon>Bacteria</taxon>
        <taxon>Bacillati</taxon>
        <taxon>Bacillota</taxon>
        <taxon>Bacilli</taxon>
        <taxon>Lactobacillales</taxon>
        <taxon>Lactobacillaceae</taxon>
        <taxon>Limosilactobacillus</taxon>
    </lineage>
</organism>
<dbReference type="EMBL" id="JACJKU010000031">
    <property type="protein sequence ID" value="MBM6940700.1"/>
    <property type="molecule type" value="Genomic_DNA"/>
</dbReference>
<reference evidence="1 2" key="1">
    <citation type="journal article" date="2021" name="Sci. Rep.">
        <title>The distribution of antibiotic resistance genes in chicken gut microbiota commensals.</title>
        <authorList>
            <person name="Juricova H."/>
            <person name="Matiasovicova J."/>
            <person name="Kubasova T."/>
            <person name="Cejkova D."/>
            <person name="Rychlik I."/>
        </authorList>
    </citation>
    <scope>NUCLEOTIDE SEQUENCE [LARGE SCALE GENOMIC DNA]</scope>
    <source>
        <strain evidence="1 2">An574</strain>
    </source>
</reference>
<protein>
    <submittedName>
        <fullName evidence="1">DNA-3-methyladenine glycosylase I</fullName>
    </submittedName>
</protein>
<evidence type="ECO:0000313" key="1">
    <source>
        <dbReference type="EMBL" id="MBM6940700.1"/>
    </source>
</evidence>
<proteinExistence type="predicted"/>
<dbReference type="RefSeq" id="WP_204785013.1">
    <property type="nucleotide sequence ID" value="NZ_JACJKU010000031.1"/>
</dbReference>